<dbReference type="Proteomes" id="UP000265801">
    <property type="component" value="Unassembled WGS sequence"/>
</dbReference>
<reference evidence="2 3" key="1">
    <citation type="submission" date="2018-09" db="EMBL/GenBank/DDBJ databases">
        <title>Bacillus saliacetes sp. nov., isolated from Thai shrimp paste (Ka-pi).</title>
        <authorList>
            <person name="Daroonpunt R."/>
            <person name="Tanasupawat S."/>
            <person name="Yiamsombut S."/>
        </authorList>
    </citation>
    <scope>NUCLEOTIDE SEQUENCE [LARGE SCALE GENOMIC DNA]</scope>
    <source>
        <strain evidence="2 3">SKP7-4</strain>
    </source>
</reference>
<keyword evidence="3" id="KW-1185">Reference proteome</keyword>
<keyword evidence="1" id="KW-0472">Membrane</keyword>
<evidence type="ECO:0000313" key="2">
    <source>
        <dbReference type="EMBL" id="RIW29506.1"/>
    </source>
</evidence>
<dbReference type="AlphaFoldDB" id="A0A3A1QWI3"/>
<name>A0A3A1QWI3_9BACI</name>
<feature type="transmembrane region" description="Helical" evidence="1">
    <location>
        <begin position="14"/>
        <end position="33"/>
    </location>
</feature>
<comment type="caution">
    <text evidence="2">The sequence shown here is derived from an EMBL/GenBank/DDBJ whole genome shotgun (WGS) entry which is preliminary data.</text>
</comment>
<protein>
    <submittedName>
        <fullName evidence="2">Uncharacterized protein</fullName>
    </submittedName>
</protein>
<organism evidence="2 3">
    <name type="scientific">Bacillus salacetis</name>
    <dbReference type="NCBI Taxonomy" id="2315464"/>
    <lineage>
        <taxon>Bacteria</taxon>
        <taxon>Bacillati</taxon>
        <taxon>Bacillota</taxon>
        <taxon>Bacilli</taxon>
        <taxon>Bacillales</taxon>
        <taxon>Bacillaceae</taxon>
        <taxon>Bacillus</taxon>
    </lineage>
</organism>
<dbReference type="EMBL" id="QXIR01000032">
    <property type="protein sequence ID" value="RIW29506.1"/>
    <property type="molecule type" value="Genomic_DNA"/>
</dbReference>
<gene>
    <name evidence="2" type="ORF">D3H55_18885</name>
</gene>
<sequence>MEDKPYKGKRESDYFNVIAFSFYLALFVNFVAIQYRFQLISWYIVVKSPGEKERKELLVLFRELTLYIQGKNSAPGIFPKATIYAKTTFYLLS</sequence>
<evidence type="ECO:0000256" key="1">
    <source>
        <dbReference type="SAM" id="Phobius"/>
    </source>
</evidence>
<keyword evidence="1" id="KW-1133">Transmembrane helix</keyword>
<evidence type="ECO:0000313" key="3">
    <source>
        <dbReference type="Proteomes" id="UP000265801"/>
    </source>
</evidence>
<accession>A0A3A1QWI3</accession>
<proteinExistence type="predicted"/>
<keyword evidence="1" id="KW-0812">Transmembrane</keyword>